<dbReference type="EMBL" id="JAWDIP010000004">
    <property type="protein sequence ID" value="MDY0396258.1"/>
    <property type="molecule type" value="Genomic_DNA"/>
</dbReference>
<organism evidence="1 2">
    <name type="scientific">Tigheibacillus halophilus</name>
    <dbReference type="NCBI Taxonomy" id="361280"/>
    <lineage>
        <taxon>Bacteria</taxon>
        <taxon>Bacillati</taxon>
        <taxon>Bacillota</taxon>
        <taxon>Bacilli</taxon>
        <taxon>Bacillales</taxon>
        <taxon>Bacillaceae</taxon>
        <taxon>Tigheibacillus</taxon>
    </lineage>
</organism>
<accession>A0ABU5CAC2</accession>
<evidence type="ECO:0000313" key="1">
    <source>
        <dbReference type="EMBL" id="MDY0396258.1"/>
    </source>
</evidence>
<dbReference type="RefSeq" id="WP_390352934.1">
    <property type="nucleotide sequence ID" value="NZ_JBHUIZ010000003.1"/>
</dbReference>
<evidence type="ECO:0008006" key="3">
    <source>
        <dbReference type="Google" id="ProtNLM"/>
    </source>
</evidence>
<keyword evidence="2" id="KW-1185">Reference proteome</keyword>
<comment type="caution">
    <text evidence="1">The sequence shown here is derived from an EMBL/GenBank/DDBJ whole genome shotgun (WGS) entry which is preliminary data.</text>
</comment>
<reference evidence="1 2" key="1">
    <citation type="submission" date="2023-10" db="EMBL/GenBank/DDBJ databases">
        <title>Virgibacillus halophilus 5B73C genome.</title>
        <authorList>
            <person name="Miliotis G."/>
            <person name="Sengupta P."/>
            <person name="Hameed A."/>
            <person name="Chuvochina M."/>
            <person name="Mcdonagh F."/>
            <person name="Simpson A.C."/>
            <person name="Singh N.K."/>
            <person name="Rekha P.D."/>
            <person name="Raman K."/>
            <person name="Hugenholtz P."/>
            <person name="Venkateswaran K."/>
        </authorList>
    </citation>
    <scope>NUCLEOTIDE SEQUENCE [LARGE SCALE GENOMIC DNA]</scope>
    <source>
        <strain evidence="1 2">5B73C</strain>
    </source>
</reference>
<protein>
    <recommendedName>
        <fullName evidence="3">Peptidyl-prolyl cis-trans isomerase</fullName>
    </recommendedName>
</protein>
<dbReference type="Proteomes" id="UP001281447">
    <property type="component" value="Unassembled WGS sequence"/>
</dbReference>
<name>A0ABU5CAC2_9BACI</name>
<evidence type="ECO:0000313" key="2">
    <source>
        <dbReference type="Proteomes" id="UP001281447"/>
    </source>
</evidence>
<proteinExistence type="predicted"/>
<sequence>MIIPITGKVAYQITLDPTVWIFDNRKIKLEEAFTQSLPVEKEADDYSQKAAQRFNREFAQLEEPNFFPDHVAKVRGKDVLNNSYVMPVDAFLKNAGIANDATGAHLGTGADITTLSLDELRNSYFLFALDGKPLTVDGPVHVLFKDGSNQGNPIKYVKKIEIV</sequence>
<gene>
    <name evidence="1" type="ORF">RWE15_20275</name>
</gene>